<evidence type="ECO:0000256" key="9">
    <source>
        <dbReference type="PIRSR" id="PIRSR605493-1"/>
    </source>
</evidence>
<dbReference type="SUPFAM" id="SSF89562">
    <property type="entry name" value="RraA-like"/>
    <property type="match status" value="1"/>
</dbReference>
<dbReference type="GO" id="GO:0008428">
    <property type="term" value="F:ribonuclease inhibitor activity"/>
    <property type="evidence" value="ECO:0007669"/>
    <property type="project" value="InterPro"/>
</dbReference>
<comment type="catalytic activity">
    <reaction evidence="1 10">
        <text>4-hydroxy-4-methyl-2-oxoglutarate = 2 pyruvate</text>
        <dbReference type="Rhea" id="RHEA:22748"/>
        <dbReference type="ChEBI" id="CHEBI:15361"/>
        <dbReference type="ChEBI" id="CHEBI:58276"/>
        <dbReference type="EC" id="4.1.3.17"/>
    </reaction>
</comment>
<dbReference type="GO" id="GO:0051252">
    <property type="term" value="P:regulation of RNA metabolic process"/>
    <property type="evidence" value="ECO:0007669"/>
    <property type="project" value="InterPro"/>
</dbReference>
<evidence type="ECO:0000256" key="4">
    <source>
        <dbReference type="ARBA" id="ARBA00011233"/>
    </source>
</evidence>
<dbReference type="CDD" id="cd16841">
    <property type="entry name" value="RraA_family"/>
    <property type="match status" value="1"/>
</dbReference>
<comment type="similarity">
    <text evidence="3 10">Belongs to the class II aldolase/RraA-like family.</text>
</comment>
<dbReference type="Pfam" id="PF03737">
    <property type="entry name" value="RraA-like"/>
    <property type="match status" value="1"/>
</dbReference>
<dbReference type="InterPro" id="IPR005493">
    <property type="entry name" value="RraA/RraA-like"/>
</dbReference>
<dbReference type="InterPro" id="IPR010203">
    <property type="entry name" value="RraA"/>
</dbReference>
<evidence type="ECO:0000256" key="8">
    <source>
        <dbReference type="ARBA" id="ARBA00047973"/>
    </source>
</evidence>
<dbReference type="EMBL" id="CP012621">
    <property type="protein sequence ID" value="ATG73769.1"/>
    <property type="molecule type" value="Genomic_DNA"/>
</dbReference>
<dbReference type="NCBIfam" id="NF006875">
    <property type="entry name" value="PRK09372.1"/>
    <property type="match status" value="1"/>
</dbReference>
<evidence type="ECO:0000256" key="1">
    <source>
        <dbReference type="ARBA" id="ARBA00001342"/>
    </source>
</evidence>
<keyword evidence="5 9" id="KW-0479">Metal-binding</keyword>
<accession>A0A291HNT0</accession>
<keyword evidence="12" id="KW-1185">Reference proteome</keyword>
<dbReference type="AlphaFoldDB" id="A0A291HNT0"/>
<evidence type="ECO:0000256" key="2">
    <source>
        <dbReference type="ARBA" id="ARBA00001968"/>
    </source>
</evidence>
<reference evidence="12" key="1">
    <citation type="submission" date="2015-09" db="EMBL/GenBank/DDBJ databases">
        <authorList>
            <person name="Shao Z."/>
            <person name="Wang L."/>
        </authorList>
    </citation>
    <scope>NUCLEOTIDE SEQUENCE [LARGE SCALE GENOMIC DNA]</scope>
    <source>
        <strain evidence="12">F13-1</strain>
    </source>
</reference>
<dbReference type="PANTHER" id="PTHR33254">
    <property type="entry name" value="4-HYDROXY-4-METHYL-2-OXOGLUTARATE ALDOLASE 3-RELATED"/>
    <property type="match status" value="1"/>
</dbReference>
<name>A0A291HNT0_9GAMM</name>
<dbReference type="PANTHER" id="PTHR33254:SF4">
    <property type="entry name" value="4-HYDROXY-4-METHYL-2-OXOGLUTARATE ALDOLASE 3-RELATED"/>
    <property type="match status" value="1"/>
</dbReference>
<comment type="cofactor">
    <cofactor evidence="2 10">
        <name>a divalent metal cation</name>
        <dbReference type="ChEBI" id="CHEBI:60240"/>
    </cofactor>
</comment>
<dbReference type="GO" id="GO:0008948">
    <property type="term" value="F:oxaloacetate decarboxylase activity"/>
    <property type="evidence" value="ECO:0007669"/>
    <property type="project" value="UniProtKB-EC"/>
</dbReference>
<evidence type="ECO:0000256" key="7">
    <source>
        <dbReference type="ARBA" id="ARBA00025046"/>
    </source>
</evidence>
<protein>
    <recommendedName>
        <fullName evidence="10">4-hydroxy-4-methyl-2-oxoglutarate aldolase</fullName>
        <shortName evidence="10">HMG aldolase</shortName>
        <ecNumber evidence="10">4.1.1.112</ecNumber>
        <ecNumber evidence="10">4.1.3.17</ecNumber>
    </recommendedName>
    <alternativeName>
        <fullName evidence="10">Oxaloacetate decarboxylase</fullName>
    </alternativeName>
</protein>
<dbReference type="Gene3D" id="3.50.30.40">
    <property type="entry name" value="Ribonuclease E inhibitor RraA/RraA-like"/>
    <property type="match status" value="1"/>
</dbReference>
<feature type="binding site" evidence="9">
    <location>
        <position position="98"/>
    </location>
    <ligand>
        <name>Mg(2+)</name>
        <dbReference type="ChEBI" id="CHEBI:18420"/>
    </ligand>
</feature>
<gene>
    <name evidence="11" type="ORF">AN401_07775</name>
</gene>
<dbReference type="NCBIfam" id="TIGR01935">
    <property type="entry name" value="NOT-MenG"/>
    <property type="match status" value="1"/>
</dbReference>
<evidence type="ECO:0000313" key="12">
    <source>
        <dbReference type="Proteomes" id="UP000217763"/>
    </source>
</evidence>
<comment type="cofactor">
    <cofactor evidence="9">
        <name>Mg(2+)</name>
        <dbReference type="ChEBI" id="CHEBI:18420"/>
    </cofactor>
</comment>
<organism evidence="11 12">
    <name type="scientific">Zobellella denitrificans</name>
    <dbReference type="NCBI Taxonomy" id="347534"/>
    <lineage>
        <taxon>Bacteria</taxon>
        <taxon>Pseudomonadati</taxon>
        <taxon>Pseudomonadota</taxon>
        <taxon>Gammaproteobacteria</taxon>
        <taxon>Aeromonadales</taxon>
        <taxon>Aeromonadaceae</taxon>
        <taxon>Zobellella</taxon>
    </lineage>
</organism>
<dbReference type="GO" id="GO:0046872">
    <property type="term" value="F:metal ion binding"/>
    <property type="evidence" value="ECO:0007669"/>
    <property type="project" value="UniProtKB-KW"/>
</dbReference>
<proteinExistence type="inferred from homology"/>
<dbReference type="Proteomes" id="UP000217763">
    <property type="component" value="Chromosome"/>
</dbReference>
<dbReference type="GO" id="GO:0047443">
    <property type="term" value="F:4-hydroxy-4-methyl-2-oxoglutarate aldolase activity"/>
    <property type="evidence" value="ECO:0007669"/>
    <property type="project" value="UniProtKB-EC"/>
</dbReference>
<feature type="binding site" evidence="9">
    <location>
        <position position="97"/>
    </location>
    <ligand>
        <name>substrate</name>
    </ligand>
</feature>
<dbReference type="EC" id="4.1.3.17" evidence="10"/>
<comment type="catalytic activity">
    <reaction evidence="8 10">
        <text>oxaloacetate + H(+) = pyruvate + CO2</text>
        <dbReference type="Rhea" id="RHEA:15641"/>
        <dbReference type="ChEBI" id="CHEBI:15361"/>
        <dbReference type="ChEBI" id="CHEBI:15378"/>
        <dbReference type="ChEBI" id="CHEBI:16452"/>
        <dbReference type="ChEBI" id="CHEBI:16526"/>
        <dbReference type="EC" id="4.1.1.112"/>
    </reaction>
</comment>
<evidence type="ECO:0000256" key="5">
    <source>
        <dbReference type="ARBA" id="ARBA00022723"/>
    </source>
</evidence>
<comment type="subunit">
    <text evidence="4 10">Homotrimer.</text>
</comment>
<evidence type="ECO:0000256" key="10">
    <source>
        <dbReference type="RuleBase" id="RU004338"/>
    </source>
</evidence>
<evidence type="ECO:0000256" key="6">
    <source>
        <dbReference type="ARBA" id="ARBA00023239"/>
    </source>
</evidence>
<keyword evidence="6 10" id="KW-0456">Lyase</keyword>
<dbReference type="RefSeq" id="WP_096779022.1">
    <property type="nucleotide sequence ID" value="NZ_CP012621.1"/>
</dbReference>
<keyword evidence="9" id="KW-0460">Magnesium</keyword>
<evidence type="ECO:0000256" key="3">
    <source>
        <dbReference type="ARBA" id="ARBA00008621"/>
    </source>
</evidence>
<feature type="binding site" evidence="9">
    <location>
        <begin position="75"/>
        <end position="78"/>
    </location>
    <ligand>
        <name>substrate</name>
    </ligand>
</feature>
<dbReference type="EC" id="4.1.1.112" evidence="10"/>
<sequence>MTFNTTDLCDEHGDQARVVALPLIDFGARARCAGPAVTVKCFEDNSRIKALSRQPGEGRVLVVDGGGSHRCALLGDVIAEDLMNNGWAGVIINGCIRDKAALAGLDIAIKALGTSPRKSVKRDEGQVGLAVDIGSQSITDGDRIYADEDGVIVLDTPAGQ</sequence>
<dbReference type="KEGG" id="zdf:AN401_07775"/>
<comment type="function">
    <text evidence="7 10">Catalyzes the aldol cleavage of 4-hydroxy-4-methyl-2-oxoglutarate (HMG) into 2 molecules of pyruvate. Also contains a secondary oxaloacetate (OAA) decarboxylase activity due to the common pyruvate enolate transition state formed following C-C bond cleavage in the retro-aldol and decarboxylation reactions.</text>
</comment>
<dbReference type="InterPro" id="IPR036704">
    <property type="entry name" value="RraA/RraA-like_sf"/>
</dbReference>
<evidence type="ECO:0000313" key="11">
    <source>
        <dbReference type="EMBL" id="ATG73769.1"/>
    </source>
</evidence>